<dbReference type="InterPro" id="IPR001182">
    <property type="entry name" value="FtsW/RodA"/>
</dbReference>
<evidence type="ECO:0000313" key="7">
    <source>
        <dbReference type="EMBL" id="EDM74898.1"/>
    </source>
</evidence>
<feature type="transmembrane region" description="Helical" evidence="6">
    <location>
        <begin position="349"/>
        <end position="370"/>
    </location>
</feature>
<name>A6GGV7_9BACT</name>
<dbReference type="GO" id="GO:0015648">
    <property type="term" value="F:lipid-linked peptidoglycan transporter activity"/>
    <property type="evidence" value="ECO:0007669"/>
    <property type="project" value="TreeGrafter"/>
</dbReference>
<keyword evidence="4 6" id="KW-1133">Transmembrane helix</keyword>
<dbReference type="Pfam" id="PF01098">
    <property type="entry name" value="FTSW_RODA_SPOVE"/>
    <property type="match status" value="1"/>
</dbReference>
<keyword evidence="5 6" id="KW-0472">Membrane</keyword>
<comment type="subcellular location">
    <subcellularLocation>
        <location evidence="1">Membrane</location>
        <topology evidence="1">Multi-pass membrane protein</topology>
    </subcellularLocation>
</comment>
<reference evidence="7 8" key="1">
    <citation type="submission" date="2007-06" db="EMBL/GenBank/DDBJ databases">
        <authorList>
            <person name="Shimkets L."/>
            <person name="Ferriera S."/>
            <person name="Johnson J."/>
            <person name="Kravitz S."/>
            <person name="Beeson K."/>
            <person name="Sutton G."/>
            <person name="Rogers Y.-H."/>
            <person name="Friedman R."/>
            <person name="Frazier M."/>
            <person name="Venter J.C."/>
        </authorList>
    </citation>
    <scope>NUCLEOTIDE SEQUENCE [LARGE SCALE GENOMIC DNA]</scope>
    <source>
        <strain evidence="7 8">SIR-1</strain>
    </source>
</reference>
<dbReference type="OrthoDB" id="9768187at2"/>
<comment type="caution">
    <text evidence="7">The sequence shown here is derived from an EMBL/GenBank/DDBJ whole genome shotgun (WGS) entry which is preliminary data.</text>
</comment>
<dbReference type="GO" id="GO:0032153">
    <property type="term" value="C:cell division site"/>
    <property type="evidence" value="ECO:0007669"/>
    <property type="project" value="TreeGrafter"/>
</dbReference>
<dbReference type="GO" id="GO:0051301">
    <property type="term" value="P:cell division"/>
    <property type="evidence" value="ECO:0007669"/>
    <property type="project" value="InterPro"/>
</dbReference>
<dbReference type="STRING" id="391625.PPSIR1_24504"/>
<gene>
    <name evidence="7" type="ORF">PPSIR1_24504</name>
</gene>
<organism evidence="7 8">
    <name type="scientific">Plesiocystis pacifica SIR-1</name>
    <dbReference type="NCBI Taxonomy" id="391625"/>
    <lineage>
        <taxon>Bacteria</taxon>
        <taxon>Pseudomonadati</taxon>
        <taxon>Myxococcota</taxon>
        <taxon>Polyangia</taxon>
        <taxon>Nannocystales</taxon>
        <taxon>Nannocystaceae</taxon>
        <taxon>Plesiocystis</taxon>
    </lineage>
</organism>
<protein>
    <submittedName>
        <fullName evidence="7">Rod shape-determining protein RodA</fullName>
    </submittedName>
</protein>
<feature type="transmembrane region" description="Helical" evidence="6">
    <location>
        <begin position="315"/>
        <end position="337"/>
    </location>
</feature>
<keyword evidence="3" id="KW-0133">Cell shape</keyword>
<evidence type="ECO:0000256" key="1">
    <source>
        <dbReference type="ARBA" id="ARBA00004141"/>
    </source>
</evidence>
<dbReference type="PANTHER" id="PTHR30474">
    <property type="entry name" value="CELL CYCLE PROTEIN"/>
    <property type="match status" value="1"/>
</dbReference>
<feature type="transmembrane region" description="Helical" evidence="6">
    <location>
        <begin position="86"/>
        <end position="104"/>
    </location>
</feature>
<dbReference type="InterPro" id="IPR011923">
    <property type="entry name" value="RodA/MrdB"/>
</dbReference>
<dbReference type="GO" id="GO:0005886">
    <property type="term" value="C:plasma membrane"/>
    <property type="evidence" value="ECO:0007669"/>
    <property type="project" value="TreeGrafter"/>
</dbReference>
<feature type="transmembrane region" description="Helical" evidence="6">
    <location>
        <begin position="148"/>
        <end position="166"/>
    </location>
</feature>
<feature type="transmembrane region" description="Helical" evidence="6">
    <location>
        <begin position="283"/>
        <end position="303"/>
    </location>
</feature>
<evidence type="ECO:0000256" key="5">
    <source>
        <dbReference type="ARBA" id="ARBA00023136"/>
    </source>
</evidence>
<evidence type="ECO:0000313" key="8">
    <source>
        <dbReference type="Proteomes" id="UP000005801"/>
    </source>
</evidence>
<evidence type="ECO:0000256" key="4">
    <source>
        <dbReference type="ARBA" id="ARBA00022989"/>
    </source>
</evidence>
<evidence type="ECO:0000256" key="2">
    <source>
        <dbReference type="ARBA" id="ARBA00022692"/>
    </source>
</evidence>
<accession>A6GGV7</accession>
<feature type="transmembrane region" description="Helical" evidence="6">
    <location>
        <begin position="60"/>
        <end position="79"/>
    </location>
</feature>
<feature type="transmembrane region" description="Helical" evidence="6">
    <location>
        <begin position="172"/>
        <end position="189"/>
    </location>
</feature>
<dbReference type="Proteomes" id="UP000005801">
    <property type="component" value="Unassembled WGS sequence"/>
</dbReference>
<feature type="transmembrane region" description="Helical" evidence="6">
    <location>
        <begin position="196"/>
        <end position="214"/>
    </location>
</feature>
<feature type="transmembrane region" description="Helical" evidence="6">
    <location>
        <begin position="116"/>
        <end position="136"/>
    </location>
</feature>
<dbReference type="GO" id="GO:0008360">
    <property type="term" value="P:regulation of cell shape"/>
    <property type="evidence" value="ECO:0007669"/>
    <property type="project" value="UniProtKB-KW"/>
</dbReference>
<evidence type="ECO:0000256" key="6">
    <source>
        <dbReference type="SAM" id="Phobius"/>
    </source>
</evidence>
<dbReference type="AlphaFoldDB" id="A6GGV7"/>
<dbReference type="eggNOG" id="COG0772">
    <property type="taxonomic scope" value="Bacteria"/>
</dbReference>
<dbReference type="PANTHER" id="PTHR30474:SF1">
    <property type="entry name" value="PEPTIDOGLYCAN GLYCOSYLTRANSFERASE MRDB"/>
    <property type="match status" value="1"/>
</dbReference>
<keyword evidence="8" id="KW-1185">Reference proteome</keyword>
<keyword evidence="2 6" id="KW-0812">Transmembrane</keyword>
<dbReference type="EMBL" id="ABCS01000111">
    <property type="protein sequence ID" value="EDM74898.1"/>
    <property type="molecule type" value="Genomic_DNA"/>
</dbReference>
<sequence>MNRANPLITGPQTRWTNIVRSIDWVVVTIAAGIIALALINLNSTQGGDWSGPLVRDQLRFVVIGGVLMIGAAAVDYRVYYRAAYPIYAIGFGFVLLVTIVGTTTNNATRWLDLAFVRFQPSELMKLVLVIGLARYLHSLTRREVRHGFVARLVVPGLLVLLPAVLVIKQPDLSTGIMLMLIALSVLAVTELELKTLLTLLATGALAFTVAWSFFMQGYQTKRIDVWLDPESHPDEAYQIIQARTAVGNGGFFGRGVGQGTQNVLDFVPYKESDFSFAVFAEEWGFVGSTMLLALYMSLVLWAINLASQARDRFSACLCIGIGAMFMWHAVLNVGVVLEFFPNTGLPLPFFSHGGSNVVTMMMALGVLMSVSRSRKWR</sequence>
<evidence type="ECO:0000256" key="3">
    <source>
        <dbReference type="ARBA" id="ARBA00022960"/>
    </source>
</evidence>
<dbReference type="NCBIfam" id="TIGR02210">
    <property type="entry name" value="rodA_shape"/>
    <property type="match status" value="1"/>
</dbReference>
<proteinExistence type="predicted"/>
<dbReference type="RefSeq" id="WP_006975945.1">
    <property type="nucleotide sequence ID" value="NZ_ABCS01000111.1"/>
</dbReference>
<feature type="transmembrane region" description="Helical" evidence="6">
    <location>
        <begin position="21"/>
        <end position="40"/>
    </location>
</feature>